<organism evidence="2">
    <name type="scientific">viral metagenome</name>
    <dbReference type="NCBI Taxonomy" id="1070528"/>
    <lineage>
        <taxon>unclassified sequences</taxon>
        <taxon>metagenomes</taxon>
        <taxon>organismal metagenomes</taxon>
    </lineage>
</organism>
<feature type="compositionally biased region" description="Basic residues" evidence="1">
    <location>
        <begin position="1"/>
        <end position="12"/>
    </location>
</feature>
<feature type="compositionally biased region" description="Polar residues" evidence="1">
    <location>
        <begin position="193"/>
        <end position="209"/>
    </location>
</feature>
<feature type="region of interest" description="Disordered" evidence="1">
    <location>
        <begin position="1"/>
        <end position="29"/>
    </location>
</feature>
<feature type="compositionally biased region" description="Basic residues" evidence="1">
    <location>
        <begin position="101"/>
        <end position="165"/>
    </location>
</feature>
<protein>
    <submittedName>
        <fullName evidence="2">Uncharacterized protein</fullName>
    </submittedName>
</protein>
<feature type="region of interest" description="Disordered" evidence="1">
    <location>
        <begin position="236"/>
        <end position="266"/>
    </location>
</feature>
<evidence type="ECO:0000313" key="2">
    <source>
        <dbReference type="EMBL" id="QHS98799.1"/>
    </source>
</evidence>
<sequence>MRYCRLRNKKGGAKPDFSFDKPESEFSGAGQALDSLNKQQQIENKANSKILQTAGGDITVPTMSSGGKDGNAGIKTGIQSLVEAKFAAEGDTPPPIEGGRRKTKRKKKKHKKGRRLTKICVKKCTRKCYTPKRGGKRRKSRRKKNRKKRTRRGRGKNTPPRKKNTVKQPISPPRKPWTQPKHKQRLKKIIETYATTEQTNPGELLSTSRGPPRHVPTSPGAKQKADFLRMQKKLQRLPTVFHPPKGGKLRKTHKRMRKRKRKKTRK</sequence>
<feature type="region of interest" description="Disordered" evidence="1">
    <location>
        <begin position="53"/>
        <end position="224"/>
    </location>
</feature>
<proteinExistence type="predicted"/>
<reference evidence="2" key="1">
    <citation type="journal article" date="2020" name="Nature">
        <title>Giant virus diversity and host interactions through global metagenomics.</title>
        <authorList>
            <person name="Schulz F."/>
            <person name="Roux S."/>
            <person name="Paez-Espino D."/>
            <person name="Jungbluth S."/>
            <person name="Walsh D.A."/>
            <person name="Denef V.J."/>
            <person name="McMahon K.D."/>
            <person name="Konstantinidis K.T."/>
            <person name="Eloe-Fadrosh E.A."/>
            <person name="Kyrpides N.C."/>
            <person name="Woyke T."/>
        </authorList>
    </citation>
    <scope>NUCLEOTIDE SEQUENCE</scope>
    <source>
        <strain evidence="2">GVMAG-M-3300020185-18</strain>
    </source>
</reference>
<feature type="compositionally biased region" description="Basic residues" evidence="1">
    <location>
        <begin position="245"/>
        <end position="266"/>
    </location>
</feature>
<evidence type="ECO:0000256" key="1">
    <source>
        <dbReference type="SAM" id="MobiDB-lite"/>
    </source>
</evidence>
<accession>A0A6C0C4V1</accession>
<name>A0A6C0C4V1_9ZZZZ</name>
<dbReference type="AlphaFoldDB" id="A0A6C0C4V1"/>
<dbReference type="EMBL" id="MN739324">
    <property type="protein sequence ID" value="QHS98799.1"/>
    <property type="molecule type" value="Genomic_DNA"/>
</dbReference>